<dbReference type="Pfam" id="PF13683">
    <property type="entry name" value="rve_3"/>
    <property type="match status" value="1"/>
</dbReference>
<evidence type="ECO:0000259" key="1">
    <source>
        <dbReference type="PROSITE" id="PS50994"/>
    </source>
</evidence>
<protein>
    <recommendedName>
        <fullName evidence="1">Integrase catalytic domain-containing protein</fullName>
    </recommendedName>
</protein>
<reference evidence="2 3" key="1">
    <citation type="journal article" date="2016" name="Nat. Commun.">
        <title>Thousands of microbial genomes shed light on interconnected biogeochemical processes in an aquifer system.</title>
        <authorList>
            <person name="Anantharaman K."/>
            <person name="Brown C.T."/>
            <person name="Hug L.A."/>
            <person name="Sharon I."/>
            <person name="Castelle C.J."/>
            <person name="Probst A.J."/>
            <person name="Thomas B.C."/>
            <person name="Singh A."/>
            <person name="Wilkins M.J."/>
            <person name="Karaoz U."/>
            <person name="Brodie E.L."/>
            <person name="Williams K.H."/>
            <person name="Hubbard S.S."/>
            <person name="Banfield J.F."/>
        </authorList>
    </citation>
    <scope>NUCLEOTIDE SEQUENCE [LARGE SCALE GENOMIC DNA]</scope>
</reference>
<comment type="caution">
    <text evidence="2">The sequence shown here is derived from an EMBL/GenBank/DDBJ whole genome shotgun (WGS) entry which is preliminary data.</text>
</comment>
<dbReference type="AlphaFoldDB" id="A0A1F4XMA8"/>
<accession>A0A1F4XMA8</accession>
<dbReference type="GO" id="GO:0003676">
    <property type="term" value="F:nucleic acid binding"/>
    <property type="evidence" value="ECO:0007669"/>
    <property type="project" value="InterPro"/>
</dbReference>
<dbReference type="SUPFAM" id="SSF46689">
    <property type="entry name" value="Homeodomain-like"/>
    <property type="match status" value="1"/>
</dbReference>
<sequence>MAVHMAETIREERLRWVLPIADGRTNVSEVMKVCPHGRRSVERWLAAYRKNGEKALEPRSTRPKTAPNETPIRIKEEAIALRKKKKLCALKLHWKLKKTGLVVPVRTIGKILKDEGLVRKYRVKRVKYKYLKAALKPGELIEIDVKHVPGLVAGRPYFQYTAIDVASRWRYLRIFDEESCFHSVTFFADVIERFPHPITGLKTDNHSTFTNRYTGTNRRSDMNVKTLHALDVFCAERGIAHYLIDPGKPAQNGTVERSHGSDQKTIYEKKVFSSLKDLRRRVRRWNIEYNDLEHCGLNGKTPNEALADYKLISPPNVLA</sequence>
<dbReference type="GO" id="GO:0015074">
    <property type="term" value="P:DNA integration"/>
    <property type="evidence" value="ECO:0007669"/>
    <property type="project" value="InterPro"/>
</dbReference>
<dbReference type="PROSITE" id="PS50994">
    <property type="entry name" value="INTEGRASE"/>
    <property type="match status" value="1"/>
</dbReference>
<dbReference type="PANTHER" id="PTHR35004">
    <property type="entry name" value="TRANSPOSASE RV3428C-RELATED"/>
    <property type="match status" value="1"/>
</dbReference>
<feature type="domain" description="Integrase catalytic" evidence="1">
    <location>
        <begin position="133"/>
        <end position="310"/>
    </location>
</feature>
<dbReference type="Proteomes" id="UP000177564">
    <property type="component" value="Unassembled WGS sequence"/>
</dbReference>
<dbReference type="InterPro" id="IPR001584">
    <property type="entry name" value="Integrase_cat-core"/>
</dbReference>
<name>A0A1F4XMA8_9BACT</name>
<dbReference type="InterPro" id="IPR055247">
    <property type="entry name" value="InsJ-like_HTH"/>
</dbReference>
<dbReference type="InterPro" id="IPR009057">
    <property type="entry name" value="Homeodomain-like_sf"/>
</dbReference>
<dbReference type="Pfam" id="PF13518">
    <property type="entry name" value="HTH_28"/>
    <property type="match status" value="1"/>
</dbReference>
<evidence type="ECO:0000313" key="2">
    <source>
        <dbReference type="EMBL" id="OGC82789.1"/>
    </source>
</evidence>
<gene>
    <name evidence="2" type="ORF">A3D68_00225</name>
</gene>
<organism evidence="2 3">
    <name type="scientific">Candidatus Adlerbacteria bacterium RIFCSPHIGHO2_02_FULL_52_17</name>
    <dbReference type="NCBI Taxonomy" id="1797240"/>
    <lineage>
        <taxon>Bacteria</taxon>
        <taxon>Candidatus Adleribacteriota</taxon>
    </lineage>
</organism>
<evidence type="ECO:0000313" key="3">
    <source>
        <dbReference type="Proteomes" id="UP000177564"/>
    </source>
</evidence>
<dbReference type="InterPro" id="IPR012337">
    <property type="entry name" value="RNaseH-like_sf"/>
</dbReference>
<dbReference type="SUPFAM" id="SSF53098">
    <property type="entry name" value="Ribonuclease H-like"/>
    <property type="match status" value="1"/>
</dbReference>
<dbReference type="EMBL" id="MEWU01000036">
    <property type="protein sequence ID" value="OGC82789.1"/>
    <property type="molecule type" value="Genomic_DNA"/>
</dbReference>
<proteinExistence type="predicted"/>
<dbReference type="Gene3D" id="3.30.420.10">
    <property type="entry name" value="Ribonuclease H-like superfamily/Ribonuclease H"/>
    <property type="match status" value="1"/>
</dbReference>
<dbReference type="PANTHER" id="PTHR35004:SF7">
    <property type="entry name" value="INTEGRASE PROTEIN"/>
    <property type="match status" value="1"/>
</dbReference>
<dbReference type="InterPro" id="IPR036397">
    <property type="entry name" value="RNaseH_sf"/>
</dbReference>